<dbReference type="HOGENOM" id="CLU_1042469_0_0_1"/>
<organism evidence="2 3">
    <name type="scientific">Phlebiopsis gigantea (strain 11061_1 CR5-6)</name>
    <name type="common">White-rot fungus</name>
    <name type="synonym">Peniophora gigantea</name>
    <dbReference type="NCBI Taxonomy" id="745531"/>
    <lineage>
        <taxon>Eukaryota</taxon>
        <taxon>Fungi</taxon>
        <taxon>Dikarya</taxon>
        <taxon>Basidiomycota</taxon>
        <taxon>Agaricomycotina</taxon>
        <taxon>Agaricomycetes</taxon>
        <taxon>Polyporales</taxon>
        <taxon>Phanerochaetaceae</taxon>
        <taxon>Phlebiopsis</taxon>
    </lineage>
</organism>
<protein>
    <submittedName>
        <fullName evidence="2">Uncharacterized protein</fullName>
    </submittedName>
</protein>
<proteinExistence type="predicted"/>
<feature type="region of interest" description="Disordered" evidence="1">
    <location>
        <begin position="1"/>
        <end position="69"/>
    </location>
</feature>
<sequence length="267" mass="30788">MRPFFVFPRRPKKPHTGTHNPVGRRVSPASPHPRPYRRRPPICTTTPDPCPSRKGGPHGAQSVRPHKRRTAKRIWHYCRNDSLWGREKRKGEIIGRKIERDRCDGGRATVRTRGDPMTHAPACQFERRVPRNSSLCGAARRHRWARLAGDRRLMRGISIRRESREQWGRAAAAATYLVGSACCIAWRALLREHPREEHSRGQSHVNTPVQGKIIAPYLIAIGEYWPPARRVWQTRRPNLALTGLDRGEPSPLPRTPWQMRPRRITCI</sequence>
<evidence type="ECO:0000313" key="3">
    <source>
        <dbReference type="Proteomes" id="UP000053257"/>
    </source>
</evidence>
<reference evidence="2 3" key="1">
    <citation type="journal article" date="2014" name="PLoS Genet.">
        <title>Analysis of the Phlebiopsis gigantea genome, transcriptome and secretome provides insight into its pioneer colonization strategies of wood.</title>
        <authorList>
            <person name="Hori C."/>
            <person name="Ishida T."/>
            <person name="Igarashi K."/>
            <person name="Samejima M."/>
            <person name="Suzuki H."/>
            <person name="Master E."/>
            <person name="Ferreira P."/>
            <person name="Ruiz-Duenas F.J."/>
            <person name="Held B."/>
            <person name="Canessa P."/>
            <person name="Larrondo L.F."/>
            <person name="Schmoll M."/>
            <person name="Druzhinina I.S."/>
            <person name="Kubicek C.P."/>
            <person name="Gaskell J.A."/>
            <person name="Kersten P."/>
            <person name="St John F."/>
            <person name="Glasner J."/>
            <person name="Sabat G."/>
            <person name="Splinter BonDurant S."/>
            <person name="Syed K."/>
            <person name="Yadav J."/>
            <person name="Mgbeahuruike A.C."/>
            <person name="Kovalchuk A."/>
            <person name="Asiegbu F.O."/>
            <person name="Lackner G."/>
            <person name="Hoffmeister D."/>
            <person name="Rencoret J."/>
            <person name="Gutierrez A."/>
            <person name="Sun H."/>
            <person name="Lindquist E."/>
            <person name="Barry K."/>
            <person name="Riley R."/>
            <person name="Grigoriev I.V."/>
            <person name="Henrissat B."/>
            <person name="Kues U."/>
            <person name="Berka R.M."/>
            <person name="Martinez A.T."/>
            <person name="Covert S.F."/>
            <person name="Blanchette R.A."/>
            <person name="Cullen D."/>
        </authorList>
    </citation>
    <scope>NUCLEOTIDE SEQUENCE [LARGE SCALE GENOMIC DNA]</scope>
    <source>
        <strain evidence="2 3">11061_1 CR5-6</strain>
    </source>
</reference>
<gene>
    <name evidence="2" type="ORF">PHLGIDRAFT_360890</name>
</gene>
<evidence type="ECO:0000313" key="2">
    <source>
        <dbReference type="EMBL" id="KIP08806.1"/>
    </source>
</evidence>
<accession>A0A0C3S193</accession>
<dbReference type="Proteomes" id="UP000053257">
    <property type="component" value="Unassembled WGS sequence"/>
</dbReference>
<dbReference type="EMBL" id="KN840474">
    <property type="protein sequence ID" value="KIP08806.1"/>
    <property type="molecule type" value="Genomic_DNA"/>
</dbReference>
<dbReference type="AlphaFoldDB" id="A0A0C3S193"/>
<name>A0A0C3S193_PHLG1</name>
<evidence type="ECO:0000256" key="1">
    <source>
        <dbReference type="SAM" id="MobiDB-lite"/>
    </source>
</evidence>
<keyword evidence="3" id="KW-1185">Reference proteome</keyword>